<dbReference type="CAZy" id="GT81">
    <property type="family name" value="Glycosyltransferase Family 81"/>
</dbReference>
<evidence type="ECO:0000256" key="4">
    <source>
        <dbReference type="ARBA" id="ARBA00022679"/>
    </source>
</evidence>
<reference evidence="10" key="4">
    <citation type="submission" date="2017-10" db="EMBL/GenBank/DDBJ databases">
        <authorList>
            <person name="Frank J."/>
        </authorList>
    </citation>
    <scope>NUCLEOTIDE SEQUENCE [LARGE SCALE GENOMIC DNA]</scope>
</reference>
<name>Q1PW44_KUEST</name>
<reference evidence="7" key="2">
    <citation type="submission" date="2006-01" db="EMBL/GenBank/DDBJ databases">
        <authorList>
            <person name="Genoscope"/>
        </authorList>
    </citation>
    <scope>NUCLEOTIDE SEQUENCE</scope>
</reference>
<dbReference type="Proteomes" id="UP000221734">
    <property type="component" value="Chromosome Kuenenia_stuttgartiensis_MBR1"/>
</dbReference>
<evidence type="ECO:0000313" key="7">
    <source>
        <dbReference type="EMBL" id="CAJ71443.1"/>
    </source>
</evidence>
<protein>
    <submittedName>
        <fullName evidence="8">Putative glucosylglycerate synthase</fullName>
        <ecNumber evidence="8">2.4.1.268</ecNumber>
    </submittedName>
</protein>
<dbReference type="EC" id="2.4.1.268" evidence="8"/>
<evidence type="ECO:0000313" key="11">
    <source>
        <dbReference type="Proteomes" id="UP000501926"/>
    </source>
</evidence>
<dbReference type="OrthoDB" id="9759709at2"/>
<evidence type="ECO:0000256" key="1">
    <source>
        <dbReference type="ARBA" id="ARBA00001946"/>
    </source>
</evidence>
<dbReference type="SUPFAM" id="SSF53448">
    <property type="entry name" value="Nucleotide-diphospho-sugar transferases"/>
    <property type="match status" value="1"/>
</dbReference>
<comment type="similarity">
    <text evidence="2">Belongs to the glycosyltransferase 2 family.</text>
</comment>
<comment type="cofactor">
    <cofactor evidence="1">
        <name>Mg(2+)</name>
        <dbReference type="ChEBI" id="CHEBI:18420"/>
    </cofactor>
</comment>
<dbReference type="RefSeq" id="WP_099325524.1">
    <property type="nucleotide sequence ID" value="NZ_CP049055.1"/>
</dbReference>
<keyword evidence="10" id="KW-1185">Reference proteome</keyword>
<dbReference type="KEGG" id="kst:KSMBR1_2372"/>
<reference evidence="9" key="3">
    <citation type="submission" date="2017-10" db="EMBL/GenBank/DDBJ databases">
        <authorList>
            <person name="Banno H."/>
            <person name="Chua N.-H."/>
        </authorList>
    </citation>
    <scope>NUCLEOTIDE SEQUENCE [LARGE SCALE GENOMIC DNA]</scope>
    <source>
        <strain evidence="9">Kuenenia_mbr1_ru-nijmegen</strain>
    </source>
</reference>
<sequence length="419" mass="47806">MINLKKKYSSAVRQNVHMWISKMQEVDIIVGIPCYNCEDTISHVVAVSAEGLKKYYPDKKCAVFVSDGGSLDDTREKAYSATIPDGIERRVTIYRGTPGKGTAFRAIFEVAQLLKADAIVVVDADLRSITPEWIKMLADPIINKQAGFVAPLYLRHKYDGTITNNIVYPLTRALYGAKIRQPIGGDFGFCGDLAAYYVNEDVWESDVARFGIDVWMTTTALNEGFKIVQAHLGTKVHNAKDPAADLGPMFQQVISTLYYLMSKYESKWKQAEKTVDIETVGITGEAAKVEPVSVNFTKLLAEFSDGFEQFEPFYEQILDAENFNRLYDISIDFNKTGEIHFPSDLWARILCDFAFTYNHWQRNRRRLVDMLTPLYFGRTASYCREVKEMDSTEAEDIIELQAMEFEKQKPYLIEKYKKE</sequence>
<dbReference type="InterPro" id="IPR050256">
    <property type="entry name" value="Glycosyltransferase_2"/>
</dbReference>
<accession>Q1PW44</accession>
<dbReference type="AlphaFoldDB" id="Q1PW44"/>
<dbReference type="PANTHER" id="PTHR48090:SF10">
    <property type="entry name" value="GLUCOSYL-3-PHOSPHOGLYCERATE SYNTHASE"/>
    <property type="match status" value="1"/>
</dbReference>
<dbReference type="PANTHER" id="PTHR48090">
    <property type="entry name" value="UNDECAPRENYL-PHOSPHATE 4-DEOXY-4-FORMAMIDO-L-ARABINOSE TRANSFERASE-RELATED"/>
    <property type="match status" value="1"/>
</dbReference>
<evidence type="ECO:0000313" key="8">
    <source>
        <dbReference type="EMBL" id="QII14073.1"/>
    </source>
</evidence>
<evidence type="ECO:0000256" key="2">
    <source>
        <dbReference type="ARBA" id="ARBA00006739"/>
    </source>
</evidence>
<evidence type="ECO:0000313" key="9">
    <source>
        <dbReference type="EMBL" id="SOH04860.1"/>
    </source>
</evidence>
<organism evidence="7">
    <name type="scientific">Kuenenia stuttgartiensis</name>
    <dbReference type="NCBI Taxonomy" id="174633"/>
    <lineage>
        <taxon>Bacteria</taxon>
        <taxon>Pseudomonadati</taxon>
        <taxon>Planctomycetota</taxon>
        <taxon>Candidatus Brocadiia</taxon>
        <taxon>Candidatus Brocadiales</taxon>
        <taxon>Candidatus Brocadiaceae</taxon>
        <taxon>Candidatus Kuenenia</taxon>
    </lineage>
</organism>
<gene>
    <name evidence="8" type="ORF">KsCSTR_46950</name>
    <name evidence="9" type="ORF">KSMBR1_2372</name>
    <name evidence="7" type="ORF">kustc0698</name>
</gene>
<reference evidence="8 11" key="5">
    <citation type="submission" date="2020-02" db="EMBL/GenBank/DDBJ databases">
        <title>Newly sequenced genome of strain CSTR1 showed variability in Candidatus Kuenenia stuttgartiensis genomes.</title>
        <authorList>
            <person name="Ding C."/>
            <person name="Adrian L."/>
        </authorList>
    </citation>
    <scope>NUCLEOTIDE SEQUENCE [LARGE SCALE GENOMIC DNA]</scope>
    <source>
        <strain evidence="8 11">CSTR1</strain>
    </source>
</reference>
<dbReference type="EMBL" id="CP049055">
    <property type="protein sequence ID" value="QII14073.1"/>
    <property type="molecule type" value="Genomic_DNA"/>
</dbReference>
<evidence type="ECO:0000259" key="6">
    <source>
        <dbReference type="Pfam" id="PF00535"/>
    </source>
</evidence>
<dbReference type="InterPro" id="IPR029044">
    <property type="entry name" value="Nucleotide-diphossugar_trans"/>
</dbReference>
<dbReference type="EMBL" id="LT934425">
    <property type="protein sequence ID" value="SOH04860.1"/>
    <property type="molecule type" value="Genomic_DNA"/>
</dbReference>
<evidence type="ECO:0000256" key="5">
    <source>
        <dbReference type="ARBA" id="ARBA00022842"/>
    </source>
</evidence>
<keyword evidence="4 8" id="KW-0808">Transferase</keyword>
<keyword evidence="3 8" id="KW-0328">Glycosyltransferase</keyword>
<feature type="domain" description="Glycosyltransferase 2-like" evidence="6">
    <location>
        <begin position="30"/>
        <end position="164"/>
    </location>
</feature>
<dbReference type="EMBL" id="CT573073">
    <property type="protein sequence ID" value="CAJ71443.1"/>
    <property type="molecule type" value="Genomic_DNA"/>
</dbReference>
<dbReference type="Gene3D" id="3.90.550.10">
    <property type="entry name" value="Spore Coat Polysaccharide Biosynthesis Protein SpsA, Chain A"/>
    <property type="match status" value="1"/>
</dbReference>
<dbReference type="Pfam" id="PF00535">
    <property type="entry name" value="Glycos_transf_2"/>
    <property type="match status" value="1"/>
</dbReference>
<dbReference type="Proteomes" id="UP000501926">
    <property type="component" value="Chromosome"/>
</dbReference>
<proteinExistence type="inferred from homology"/>
<evidence type="ECO:0000313" key="10">
    <source>
        <dbReference type="Proteomes" id="UP000221734"/>
    </source>
</evidence>
<evidence type="ECO:0000256" key="3">
    <source>
        <dbReference type="ARBA" id="ARBA00022676"/>
    </source>
</evidence>
<dbReference type="InterPro" id="IPR001173">
    <property type="entry name" value="Glyco_trans_2-like"/>
</dbReference>
<keyword evidence="5" id="KW-0460">Magnesium</keyword>
<reference evidence="7" key="1">
    <citation type="journal article" date="2006" name="Nature">
        <title>Deciphering the evolution and metabolism of an anammox bacterium from a community genome.</title>
        <authorList>
            <person name="Strous M."/>
            <person name="Pelletier E."/>
            <person name="Mangenot S."/>
            <person name="Rattei T."/>
            <person name="Lehner A."/>
            <person name="Taylor M.W."/>
            <person name="Horn M."/>
            <person name="Daims H."/>
            <person name="Bartol-Mavel D."/>
            <person name="Wincker P."/>
            <person name="Barbe V."/>
            <person name="Fonknechten N."/>
            <person name="Vallenet D."/>
            <person name="Segurens B."/>
            <person name="Schenowitz-Truong C."/>
            <person name="Medigue C."/>
            <person name="Collingro A."/>
            <person name="Snel B."/>
            <person name="Dutilh B.E."/>
            <person name="OpDenCamp H.J.M."/>
            <person name="vanDerDrift C."/>
            <person name="Cirpus I."/>
            <person name="vanDePas-Schoonen K.T."/>
            <person name="Harhangi H.R."/>
            <person name="vanNiftrik L."/>
            <person name="Schmid M."/>
            <person name="Keltjens J."/>
            <person name="vanDeVossenberg J."/>
            <person name="Kartal B."/>
            <person name="Meier H."/>
            <person name="Frishman D."/>
            <person name="Huynen M.A."/>
            <person name="Mewes H."/>
            <person name="Weissenbach J."/>
            <person name="Jetten M.S.M."/>
            <person name="Wagner M."/>
            <person name="LePaslier D."/>
        </authorList>
    </citation>
    <scope>NUCLEOTIDE SEQUENCE</scope>
</reference>
<dbReference type="GO" id="GO:0016757">
    <property type="term" value="F:glycosyltransferase activity"/>
    <property type="evidence" value="ECO:0007669"/>
    <property type="project" value="UniProtKB-KW"/>
</dbReference>